<evidence type="ECO:0000259" key="1">
    <source>
        <dbReference type="Pfam" id="PF00174"/>
    </source>
</evidence>
<dbReference type="Proteomes" id="UP001162881">
    <property type="component" value="Unassembled WGS sequence"/>
</dbReference>
<dbReference type="PANTHER" id="PTHR43032:SF2">
    <property type="entry name" value="BLL0505 PROTEIN"/>
    <property type="match status" value="1"/>
</dbReference>
<dbReference type="PANTHER" id="PTHR43032">
    <property type="entry name" value="PROTEIN-METHIONINE-SULFOXIDE REDUCTASE"/>
    <property type="match status" value="1"/>
</dbReference>
<dbReference type="Gene3D" id="3.90.420.10">
    <property type="entry name" value="Oxidoreductase, molybdopterin-binding domain"/>
    <property type="match status" value="1"/>
</dbReference>
<evidence type="ECO:0000313" key="2">
    <source>
        <dbReference type="EMBL" id="MCJ2183425.1"/>
    </source>
</evidence>
<accession>A0ABT0BEF3</accession>
<feature type="domain" description="Oxidoreductase molybdopterin-binding" evidence="1">
    <location>
        <begin position="94"/>
        <end position="228"/>
    </location>
</feature>
<evidence type="ECO:0000313" key="3">
    <source>
        <dbReference type="Proteomes" id="UP001162881"/>
    </source>
</evidence>
<proteinExistence type="predicted"/>
<dbReference type="SUPFAM" id="SSF56524">
    <property type="entry name" value="Oxidoreductase molybdopterin-binding domain"/>
    <property type="match status" value="1"/>
</dbReference>
<name>A0ABT0BEF3_9SPHN</name>
<keyword evidence="3" id="KW-1185">Reference proteome</keyword>
<dbReference type="RefSeq" id="WP_244021221.1">
    <property type="nucleotide sequence ID" value="NZ_JALHLF010000045.1"/>
</dbReference>
<dbReference type="InterPro" id="IPR000572">
    <property type="entry name" value="OxRdtase_Mopterin-bd_dom"/>
</dbReference>
<dbReference type="PROSITE" id="PS51257">
    <property type="entry name" value="PROKAR_LIPOPROTEIN"/>
    <property type="match status" value="1"/>
</dbReference>
<dbReference type="InterPro" id="IPR036374">
    <property type="entry name" value="OxRdtase_Mopterin-bd_sf"/>
</dbReference>
<dbReference type="EMBL" id="JALHLF010000045">
    <property type="protein sequence ID" value="MCJ2183425.1"/>
    <property type="molecule type" value="Genomic_DNA"/>
</dbReference>
<comment type="caution">
    <text evidence="2">The sequence shown here is derived from an EMBL/GenBank/DDBJ whole genome shotgun (WGS) entry which is preliminary data.</text>
</comment>
<gene>
    <name evidence="2" type="ORF">MTR62_12100</name>
</gene>
<sequence>MSRLLLSRRGLIRTGSLTATGLALSGCDALFDNPSFRKTLESAEDFHRVSQRALGGEALAREYTKADLSPEFRANGSRTVADALYRRQLAQGFAGWSLRVEGLVERALDLSLDALRGLPQRRQITRHDCVEGWSAIGEWQGPQLASVVTLARLRPEARYVVFHCADLYHARPYYESIDRLDAFHPQTILAWQMNGAPLSEAHGAPLRLRVERQLGYKQAKFVTRIEAVASLAAIHGGKGGYWEDNGAYAWYAGI</sequence>
<reference evidence="2" key="1">
    <citation type="submission" date="2022-03" db="EMBL/GenBank/DDBJ databases">
        <title>Identification of a novel bacterium isolated from mangrove sediments.</title>
        <authorList>
            <person name="Pan X."/>
        </authorList>
    </citation>
    <scope>NUCLEOTIDE SEQUENCE</scope>
    <source>
        <strain evidence="2">B1949</strain>
    </source>
</reference>
<protein>
    <submittedName>
        <fullName evidence="2">Molybdopterin-dependent oxidoreductase</fullName>
    </submittedName>
</protein>
<organism evidence="2 3">
    <name type="scientific">Novosphingobium organovorum</name>
    <dbReference type="NCBI Taxonomy" id="2930092"/>
    <lineage>
        <taxon>Bacteria</taxon>
        <taxon>Pseudomonadati</taxon>
        <taxon>Pseudomonadota</taxon>
        <taxon>Alphaproteobacteria</taxon>
        <taxon>Sphingomonadales</taxon>
        <taxon>Sphingomonadaceae</taxon>
        <taxon>Novosphingobium</taxon>
    </lineage>
</organism>
<dbReference type="Pfam" id="PF00174">
    <property type="entry name" value="Oxidored_molyb"/>
    <property type="match status" value="1"/>
</dbReference>